<sequence>MWLRIFSYFFYFTIVQAGLCYPLYYNSRDTKLLQASIASQNPEVGALFFREPSMFGYDPALNQNQSVTFMGVLILALLILLFAIVILYFNFVRILYKNKNQLSDATYKLQKLLFKALYLQMLLAVILLIIPIGVCLTLAMFGFKWISKFSLFVFMVISTHAIADFAILAYFIKPYRIFILGLFKAFLGKIGFKFNSATLTPILISTQVTSSVVIHR</sequence>
<dbReference type="PANTHER" id="PTHR22943:SF248">
    <property type="entry name" value="SEVEN TM RECEPTOR"/>
    <property type="match status" value="1"/>
</dbReference>
<feature type="transmembrane region" description="Helical" evidence="1">
    <location>
        <begin position="5"/>
        <end position="24"/>
    </location>
</feature>
<keyword evidence="1" id="KW-0812">Transmembrane</keyword>
<protein>
    <submittedName>
        <fullName evidence="3">Uncharacterized protein</fullName>
    </submittedName>
</protein>
<proteinExistence type="predicted"/>
<organism evidence="2 3">
    <name type="scientific">Panagrolaimus davidi</name>
    <dbReference type="NCBI Taxonomy" id="227884"/>
    <lineage>
        <taxon>Eukaryota</taxon>
        <taxon>Metazoa</taxon>
        <taxon>Ecdysozoa</taxon>
        <taxon>Nematoda</taxon>
        <taxon>Chromadorea</taxon>
        <taxon>Rhabditida</taxon>
        <taxon>Tylenchina</taxon>
        <taxon>Panagrolaimomorpha</taxon>
        <taxon>Panagrolaimoidea</taxon>
        <taxon>Panagrolaimidae</taxon>
        <taxon>Panagrolaimus</taxon>
    </lineage>
</organism>
<feature type="transmembrane region" description="Helical" evidence="1">
    <location>
        <begin position="69"/>
        <end position="96"/>
    </location>
</feature>
<dbReference type="PANTHER" id="PTHR22943">
    <property type="entry name" value="7-TRANSMEMBRANE DOMAIN RECEPTOR C.ELEGANS"/>
    <property type="match status" value="1"/>
</dbReference>
<feature type="transmembrane region" description="Helical" evidence="1">
    <location>
        <begin position="117"/>
        <end position="143"/>
    </location>
</feature>
<dbReference type="WBParaSite" id="PDA_v2.g20101.t1">
    <property type="protein sequence ID" value="PDA_v2.g20101.t1"/>
    <property type="gene ID" value="PDA_v2.g20101"/>
</dbReference>
<dbReference type="Pfam" id="PF10318">
    <property type="entry name" value="7TM_GPCR_Srh"/>
    <property type="match status" value="1"/>
</dbReference>
<dbReference type="InterPro" id="IPR019422">
    <property type="entry name" value="7TM_GPCR_serpentine_rcpt_Srh"/>
</dbReference>
<feature type="transmembrane region" description="Helical" evidence="1">
    <location>
        <begin position="149"/>
        <end position="172"/>
    </location>
</feature>
<keyword evidence="2" id="KW-1185">Reference proteome</keyword>
<evidence type="ECO:0000313" key="2">
    <source>
        <dbReference type="Proteomes" id="UP000887578"/>
    </source>
</evidence>
<evidence type="ECO:0000313" key="3">
    <source>
        <dbReference type="WBParaSite" id="PDA_v2.g20101.t1"/>
    </source>
</evidence>
<evidence type="ECO:0000256" key="1">
    <source>
        <dbReference type="SAM" id="Phobius"/>
    </source>
</evidence>
<dbReference type="Proteomes" id="UP000887578">
    <property type="component" value="Unplaced"/>
</dbReference>
<dbReference type="AlphaFoldDB" id="A0A914PUY5"/>
<keyword evidence="1" id="KW-1133">Transmembrane helix</keyword>
<name>A0A914PUY5_9BILA</name>
<accession>A0A914PUY5</accession>
<keyword evidence="1" id="KW-0472">Membrane</keyword>
<reference evidence="3" key="1">
    <citation type="submission" date="2022-11" db="UniProtKB">
        <authorList>
            <consortium name="WormBaseParasite"/>
        </authorList>
    </citation>
    <scope>IDENTIFICATION</scope>
</reference>